<dbReference type="Proteomes" id="UP001152607">
    <property type="component" value="Unassembled WGS sequence"/>
</dbReference>
<gene>
    <name evidence="1" type="ORF">PDIGIT_LOCUS7401</name>
</gene>
<keyword evidence="2" id="KW-1185">Reference proteome</keyword>
<dbReference type="AlphaFoldDB" id="A0A9W4UEP6"/>
<protein>
    <recommendedName>
        <fullName evidence="3">F-box domain-containing protein</fullName>
    </recommendedName>
</protein>
<dbReference type="OrthoDB" id="3792830at2759"/>
<comment type="caution">
    <text evidence="1">The sequence shown here is derived from an EMBL/GenBank/DDBJ whole genome shotgun (WGS) entry which is preliminary data.</text>
</comment>
<accession>A0A9W4UEP6</accession>
<name>A0A9W4UEP6_9PLEO</name>
<dbReference type="EMBL" id="CAOQHR010000005">
    <property type="protein sequence ID" value="CAI6334344.1"/>
    <property type="molecule type" value="Genomic_DNA"/>
</dbReference>
<evidence type="ECO:0000313" key="1">
    <source>
        <dbReference type="EMBL" id="CAI6334344.1"/>
    </source>
</evidence>
<evidence type="ECO:0008006" key="3">
    <source>
        <dbReference type="Google" id="ProtNLM"/>
    </source>
</evidence>
<reference evidence="1" key="1">
    <citation type="submission" date="2023-01" db="EMBL/GenBank/DDBJ databases">
        <authorList>
            <person name="Van Ghelder C."/>
            <person name="Rancurel C."/>
        </authorList>
    </citation>
    <scope>NUCLEOTIDE SEQUENCE</scope>
    <source>
        <strain evidence="1">CNCM I-4278</strain>
    </source>
</reference>
<organism evidence="1 2">
    <name type="scientific">Periconia digitata</name>
    <dbReference type="NCBI Taxonomy" id="1303443"/>
    <lineage>
        <taxon>Eukaryota</taxon>
        <taxon>Fungi</taxon>
        <taxon>Dikarya</taxon>
        <taxon>Ascomycota</taxon>
        <taxon>Pezizomycotina</taxon>
        <taxon>Dothideomycetes</taxon>
        <taxon>Pleosporomycetidae</taxon>
        <taxon>Pleosporales</taxon>
        <taxon>Massarineae</taxon>
        <taxon>Periconiaceae</taxon>
        <taxon>Periconia</taxon>
    </lineage>
</organism>
<evidence type="ECO:0000313" key="2">
    <source>
        <dbReference type="Proteomes" id="UP001152607"/>
    </source>
</evidence>
<proteinExistence type="predicted"/>
<sequence length="431" mass="50259">MNADNQGPDAGFPKEGRIPVDDFEEYTFRAPRPGFFAGDLPKNPLPCPQFELERIKKKAIQNSNADDSPRSRIFTLPVEILCAIFIQLDICSLLTLARLDFSPPDALHLLQILQDWHVFAKIAAFPKLLAVASALECRHWTIGTIFDVIQDERCVMCGYFGDILDLMTPERRCFRCFIHDDIIRMQSLESISKLQKCSEDSIEQPEEQRSTLLKMLEENIPVIRLIEGNYGGDGDGIARSRHQMFDMIALKTKFPTEFREPEDNWSVRSRLQYATSIRAPFYDMETLSYKEGYFCRACAAQGWTHRSPSSSRTYSMCVDEVHEKAPTWGLPYRRYSREGMKNHVNQYGGVFKIEWSIGEHRNWKMEDKEMRYIHGADFERWVCDEPRTLRLIWPLLVRLRNKQTELPEGATFVSKWYQVRDTNPVFNKEKW</sequence>